<dbReference type="Proteomes" id="UP000585905">
    <property type="component" value="Unassembled WGS sequence"/>
</dbReference>
<feature type="domain" description="IclR-ED" evidence="9">
    <location>
        <begin position="89"/>
        <end position="272"/>
    </location>
</feature>
<dbReference type="InterPro" id="IPR036388">
    <property type="entry name" value="WH-like_DNA-bd_sf"/>
</dbReference>
<evidence type="ECO:0000256" key="4">
    <source>
        <dbReference type="ARBA" id="ARBA00023163"/>
    </source>
</evidence>
<dbReference type="GO" id="GO:0045893">
    <property type="term" value="P:positive regulation of DNA-templated transcription"/>
    <property type="evidence" value="ECO:0007669"/>
    <property type="project" value="InterPro"/>
</dbReference>
<dbReference type="SMART" id="SM00346">
    <property type="entry name" value="HTH_ICLR"/>
    <property type="match status" value="1"/>
</dbReference>
<dbReference type="NCBIfam" id="TIGR02431">
    <property type="entry name" value="pcaR_pcaU"/>
    <property type="match status" value="1"/>
</dbReference>
<name>A0A839E8K7_9MICO</name>
<evidence type="ECO:0000313" key="11">
    <source>
        <dbReference type="Proteomes" id="UP000585905"/>
    </source>
</evidence>
<dbReference type="PROSITE" id="PS51077">
    <property type="entry name" value="HTH_ICLR"/>
    <property type="match status" value="1"/>
</dbReference>
<keyword evidence="11" id="KW-1185">Reference proteome</keyword>
<dbReference type="GO" id="GO:0003677">
    <property type="term" value="F:DNA binding"/>
    <property type="evidence" value="ECO:0007669"/>
    <property type="project" value="UniProtKB-KW"/>
</dbReference>
<keyword evidence="4" id="KW-0804">Transcription</keyword>
<dbReference type="RefSeq" id="WP_182491644.1">
    <property type="nucleotide sequence ID" value="NZ_BAAAOV010000008.1"/>
</dbReference>
<dbReference type="AlphaFoldDB" id="A0A839E8K7"/>
<feature type="region of interest" description="Disordered" evidence="7">
    <location>
        <begin position="1"/>
        <end position="23"/>
    </location>
</feature>
<feature type="compositionally biased region" description="Low complexity" evidence="7">
    <location>
        <begin position="1"/>
        <end position="12"/>
    </location>
</feature>
<evidence type="ECO:0000256" key="6">
    <source>
        <dbReference type="ARBA" id="ARBA00070406"/>
    </source>
</evidence>
<dbReference type="PROSITE" id="PS51078">
    <property type="entry name" value="ICLR_ED"/>
    <property type="match status" value="1"/>
</dbReference>
<keyword evidence="2" id="KW-0805">Transcription regulation</keyword>
<gene>
    <name evidence="10" type="ORF">FHX53_002485</name>
</gene>
<reference evidence="10 11" key="1">
    <citation type="submission" date="2020-07" db="EMBL/GenBank/DDBJ databases">
        <title>Sequencing the genomes of 1000 actinobacteria strains.</title>
        <authorList>
            <person name="Klenk H.-P."/>
        </authorList>
    </citation>
    <scope>NUCLEOTIDE SEQUENCE [LARGE SCALE GENOMIC DNA]</scope>
    <source>
        <strain evidence="10 11">DSM 19663</strain>
    </source>
</reference>
<dbReference type="EMBL" id="JACGWX010000008">
    <property type="protein sequence ID" value="MBA8848871.1"/>
    <property type="molecule type" value="Genomic_DNA"/>
</dbReference>
<proteinExistence type="predicted"/>
<keyword evidence="3" id="KW-0238">DNA-binding</keyword>
<dbReference type="GO" id="GO:0046278">
    <property type="term" value="P:3,4-dihydroxybenzoate metabolic process"/>
    <property type="evidence" value="ECO:0007669"/>
    <property type="project" value="InterPro"/>
</dbReference>
<dbReference type="FunFam" id="1.10.10.10:FF:000056">
    <property type="entry name" value="IclR family transcriptional regulator"/>
    <property type="match status" value="1"/>
</dbReference>
<keyword evidence="1" id="KW-0319">Glycerol metabolism</keyword>
<accession>A0A839E8K7</accession>
<evidence type="ECO:0000256" key="7">
    <source>
        <dbReference type="SAM" id="MobiDB-lite"/>
    </source>
</evidence>
<evidence type="ECO:0000259" key="9">
    <source>
        <dbReference type="PROSITE" id="PS51078"/>
    </source>
</evidence>
<dbReference type="Pfam" id="PF01614">
    <property type="entry name" value="IclR_C"/>
    <property type="match status" value="1"/>
</dbReference>
<organism evidence="10 11">
    <name type="scientific">Microcella alkalica</name>
    <dbReference type="NCBI Taxonomy" id="355930"/>
    <lineage>
        <taxon>Bacteria</taxon>
        <taxon>Bacillati</taxon>
        <taxon>Actinomycetota</taxon>
        <taxon>Actinomycetes</taxon>
        <taxon>Micrococcales</taxon>
        <taxon>Microbacteriaceae</taxon>
        <taxon>Microcella</taxon>
    </lineage>
</organism>
<dbReference type="Gene3D" id="3.30.450.40">
    <property type="match status" value="1"/>
</dbReference>
<evidence type="ECO:0000256" key="2">
    <source>
        <dbReference type="ARBA" id="ARBA00023015"/>
    </source>
</evidence>
<dbReference type="Gene3D" id="1.10.10.10">
    <property type="entry name" value="Winged helix-like DNA-binding domain superfamily/Winged helix DNA-binding domain"/>
    <property type="match status" value="1"/>
</dbReference>
<dbReference type="GO" id="GO:0006071">
    <property type="term" value="P:glycerol metabolic process"/>
    <property type="evidence" value="ECO:0007669"/>
    <property type="project" value="UniProtKB-KW"/>
</dbReference>
<feature type="domain" description="HTH iclR-type" evidence="8">
    <location>
        <begin position="28"/>
        <end position="88"/>
    </location>
</feature>
<sequence>MTAEPAARPSAGDGDGGGEPGEASADFVQSFARGLAVIRAFDADHAGLTLSEVAVRAEVPRAAARRFLMTLVALGYVRTNDRTFTLTPRVLELGYSYLSALSLPELAQPHLERLSHAVDESSSLAVLDGTDVVYVARVATRRIMSVSITIGTRFPAWATSLGRVLLAALPDDEADAVLARSELRPFTRGTIVTRPELLAELDRVRRAGWAVVDGELEEGLRSIAAPVRDASCFVVAAVNVSTARRGDPESELARILPSLQSATAAIEADLRMR</sequence>
<evidence type="ECO:0000313" key="10">
    <source>
        <dbReference type="EMBL" id="MBA8848871.1"/>
    </source>
</evidence>
<dbReference type="SUPFAM" id="SSF55781">
    <property type="entry name" value="GAF domain-like"/>
    <property type="match status" value="1"/>
</dbReference>
<dbReference type="PANTHER" id="PTHR30136">
    <property type="entry name" value="HELIX-TURN-HELIX TRANSCRIPTIONAL REGULATOR, ICLR FAMILY"/>
    <property type="match status" value="1"/>
</dbReference>
<comment type="caution">
    <text evidence="10">The sequence shown here is derived from an EMBL/GenBank/DDBJ whole genome shotgun (WGS) entry which is preliminary data.</text>
</comment>
<dbReference type="InterPro" id="IPR012794">
    <property type="entry name" value="PcaR_PcaU"/>
</dbReference>
<dbReference type="PANTHER" id="PTHR30136:SF34">
    <property type="entry name" value="TRANSCRIPTIONAL REGULATOR"/>
    <property type="match status" value="1"/>
</dbReference>
<comment type="function">
    <text evidence="5">May be an activator protein for the gylABX operon.</text>
</comment>
<dbReference type="InterPro" id="IPR014757">
    <property type="entry name" value="Tscrpt_reg_IclR_C"/>
</dbReference>
<protein>
    <recommendedName>
        <fullName evidence="6">Glycerol operon regulatory protein</fullName>
    </recommendedName>
</protein>
<evidence type="ECO:0000259" key="8">
    <source>
        <dbReference type="PROSITE" id="PS51077"/>
    </source>
</evidence>
<dbReference type="GO" id="GO:0003700">
    <property type="term" value="F:DNA-binding transcription factor activity"/>
    <property type="evidence" value="ECO:0007669"/>
    <property type="project" value="TreeGrafter"/>
</dbReference>
<dbReference type="InterPro" id="IPR050707">
    <property type="entry name" value="HTH_MetabolicPath_Reg"/>
</dbReference>
<dbReference type="InterPro" id="IPR029016">
    <property type="entry name" value="GAF-like_dom_sf"/>
</dbReference>
<dbReference type="InterPro" id="IPR036390">
    <property type="entry name" value="WH_DNA-bd_sf"/>
</dbReference>
<dbReference type="SUPFAM" id="SSF46785">
    <property type="entry name" value="Winged helix' DNA-binding domain"/>
    <property type="match status" value="1"/>
</dbReference>
<dbReference type="GO" id="GO:0045892">
    <property type="term" value="P:negative regulation of DNA-templated transcription"/>
    <property type="evidence" value="ECO:0007669"/>
    <property type="project" value="TreeGrafter"/>
</dbReference>
<evidence type="ECO:0000256" key="3">
    <source>
        <dbReference type="ARBA" id="ARBA00023125"/>
    </source>
</evidence>
<evidence type="ECO:0000256" key="5">
    <source>
        <dbReference type="ARBA" id="ARBA00058938"/>
    </source>
</evidence>
<dbReference type="InterPro" id="IPR005471">
    <property type="entry name" value="Tscrpt_reg_IclR_N"/>
</dbReference>
<dbReference type="Pfam" id="PF09339">
    <property type="entry name" value="HTH_IclR"/>
    <property type="match status" value="1"/>
</dbReference>
<evidence type="ECO:0000256" key="1">
    <source>
        <dbReference type="ARBA" id="ARBA00022798"/>
    </source>
</evidence>